<organism evidence="2 3">
    <name type="scientific">Oldenlandia corymbosa var. corymbosa</name>
    <dbReference type="NCBI Taxonomy" id="529605"/>
    <lineage>
        <taxon>Eukaryota</taxon>
        <taxon>Viridiplantae</taxon>
        <taxon>Streptophyta</taxon>
        <taxon>Embryophyta</taxon>
        <taxon>Tracheophyta</taxon>
        <taxon>Spermatophyta</taxon>
        <taxon>Magnoliopsida</taxon>
        <taxon>eudicotyledons</taxon>
        <taxon>Gunneridae</taxon>
        <taxon>Pentapetalae</taxon>
        <taxon>asterids</taxon>
        <taxon>lamiids</taxon>
        <taxon>Gentianales</taxon>
        <taxon>Rubiaceae</taxon>
        <taxon>Rubioideae</taxon>
        <taxon>Spermacoceae</taxon>
        <taxon>Hedyotis-Oldenlandia complex</taxon>
        <taxon>Oldenlandia</taxon>
    </lineage>
</organism>
<evidence type="ECO:0000313" key="2">
    <source>
        <dbReference type="EMBL" id="CAI9112391.1"/>
    </source>
</evidence>
<dbReference type="EMBL" id="OX459124">
    <property type="protein sequence ID" value="CAI9112391.1"/>
    <property type="molecule type" value="Genomic_DNA"/>
</dbReference>
<protein>
    <submittedName>
        <fullName evidence="2">OLC1v1012839C1</fullName>
    </submittedName>
</protein>
<accession>A0AAV1DWX6</accession>
<name>A0AAV1DWX6_OLDCO</name>
<gene>
    <name evidence="2" type="ORF">OLC1_LOCUS19602</name>
</gene>
<evidence type="ECO:0000313" key="3">
    <source>
        <dbReference type="Proteomes" id="UP001161247"/>
    </source>
</evidence>
<proteinExistence type="predicted"/>
<dbReference type="Proteomes" id="UP001161247">
    <property type="component" value="Chromosome 7"/>
</dbReference>
<feature type="region of interest" description="Disordered" evidence="1">
    <location>
        <begin position="117"/>
        <end position="149"/>
    </location>
</feature>
<keyword evidence="3" id="KW-1185">Reference proteome</keyword>
<evidence type="ECO:0000256" key="1">
    <source>
        <dbReference type="SAM" id="MobiDB-lite"/>
    </source>
</evidence>
<reference evidence="2" key="1">
    <citation type="submission" date="2023-03" db="EMBL/GenBank/DDBJ databases">
        <authorList>
            <person name="Julca I."/>
        </authorList>
    </citation>
    <scope>NUCLEOTIDE SEQUENCE</scope>
</reference>
<feature type="region of interest" description="Disordered" evidence="1">
    <location>
        <begin position="451"/>
        <end position="483"/>
    </location>
</feature>
<feature type="compositionally biased region" description="Basic residues" evidence="1">
    <location>
        <begin position="451"/>
        <end position="465"/>
    </location>
</feature>
<dbReference type="AlphaFoldDB" id="A0AAV1DWX6"/>
<feature type="compositionally biased region" description="Basic and acidic residues" evidence="1">
    <location>
        <begin position="474"/>
        <end position="483"/>
    </location>
</feature>
<sequence>MEEIKIPAPIQEPHDAIPPYPVRHKKAKVDEGLNRVADKTIFIDRELNYIDFVDKVWRTAGFDKGKVKISFVLVWNDSSGRRGYMHIHDDEGIPLIYLVSQHWLELEDEHPNSYRARPSSWGFTEQAGSDDKHVPSGESSDEEDGNDTSAFVNPRWKAYEAYADISGWDNPLIENDTYAEKLWDGVIDHIKAGIYFLCKDDAQDAVAKWSTDRGRTFITVKSDGSRWCVKCATSSPKYPQERLSGIPCNWWVRVAKQDDTDLWKVVLWSDSHTCPGENNKKDSQNVTSTLIARLVTPSVRLEPTYIVKLVQENVFDVYHVNTVLTPHYMAKYNKWRLRGMRHKVTVFSQQRQLYEVVTGPHDNRPWKGCKTHEVQFGAGICTYLKWQTYRFPCSHTIIVAITLDRDPISLVDPCHTREGWIAQFSGDFALVHGRGPAIPWKLIPDDTRLVHHSGKGRKQMNRKKGVQGYSNRGSRREPTCSRC</sequence>